<accession>A0A1H0Z0R7</accession>
<dbReference type="GO" id="GO:0008757">
    <property type="term" value="F:S-adenosylmethionine-dependent methyltransferase activity"/>
    <property type="evidence" value="ECO:0007669"/>
    <property type="project" value="InterPro"/>
</dbReference>
<proteinExistence type="predicted"/>
<dbReference type="Pfam" id="PF05401">
    <property type="entry name" value="NodS"/>
    <property type="match status" value="1"/>
</dbReference>
<dbReference type="EMBL" id="FNKO01000001">
    <property type="protein sequence ID" value="SDQ21052.1"/>
    <property type="molecule type" value="Genomic_DNA"/>
</dbReference>
<dbReference type="InterPro" id="IPR008715">
    <property type="entry name" value="SAM-MeTfrase_NodS-like"/>
</dbReference>
<reference evidence="2" key="1">
    <citation type="submission" date="2016-10" db="EMBL/GenBank/DDBJ databases">
        <authorList>
            <person name="Varghese N."/>
            <person name="Submissions S."/>
        </authorList>
    </citation>
    <scope>NUCLEOTIDE SEQUENCE [LARGE SCALE GENOMIC DNA]</scope>
    <source>
        <strain evidence="2">DSM 45459</strain>
    </source>
</reference>
<protein>
    <submittedName>
        <fullName evidence="1">Nodulation protein S (NodS)</fullName>
    </submittedName>
</protein>
<dbReference type="CDD" id="cd02440">
    <property type="entry name" value="AdoMet_MTases"/>
    <property type="match status" value="1"/>
</dbReference>
<evidence type="ECO:0000313" key="2">
    <source>
        <dbReference type="Proteomes" id="UP000199301"/>
    </source>
</evidence>
<dbReference type="InterPro" id="IPR029063">
    <property type="entry name" value="SAM-dependent_MTases_sf"/>
</dbReference>
<dbReference type="OrthoDB" id="116799at2"/>
<dbReference type="RefSeq" id="WP_092521078.1">
    <property type="nucleotide sequence ID" value="NZ_FNKO01000001.1"/>
</dbReference>
<dbReference type="SUPFAM" id="SSF53335">
    <property type="entry name" value="S-adenosyl-L-methionine-dependent methyltransferases"/>
    <property type="match status" value="1"/>
</dbReference>
<evidence type="ECO:0000313" key="1">
    <source>
        <dbReference type="EMBL" id="SDQ21052.1"/>
    </source>
</evidence>
<dbReference type="GO" id="GO:0009312">
    <property type="term" value="P:oligosaccharide biosynthetic process"/>
    <property type="evidence" value="ECO:0007669"/>
    <property type="project" value="InterPro"/>
</dbReference>
<gene>
    <name evidence="1" type="ORF">SAMN04489718_0779</name>
</gene>
<dbReference type="STRING" id="995062.SAMN04489718_0779"/>
<name>A0A1H0Z0R7_9ACTN</name>
<dbReference type="Proteomes" id="UP000199301">
    <property type="component" value="Unassembled WGS sequence"/>
</dbReference>
<organism evidence="1 2">
    <name type="scientific">Actinopolyspora saharensis</name>
    <dbReference type="NCBI Taxonomy" id="995062"/>
    <lineage>
        <taxon>Bacteria</taxon>
        <taxon>Bacillati</taxon>
        <taxon>Actinomycetota</taxon>
        <taxon>Actinomycetes</taxon>
        <taxon>Actinopolysporales</taxon>
        <taxon>Actinopolysporaceae</taxon>
        <taxon>Actinopolyspora</taxon>
    </lineage>
</organism>
<sequence length="191" mass="21292">MSSTPLERFGELHERWFDPWDTARSWYERRKRAVALACLPRPAYPAVVEPACGIGAFTAELAPRCARLAASDGLEVAVRRARQRLAGWPHVSVCRRRLPDGFPPERASADLVVLSEILYYLDTGDLDAVVDAAVRALRGGGELLAVHWRPRADDAARDGDSAHRRLRERSGLEVLVTHCEAEFRAEVLGLR</sequence>
<keyword evidence="2" id="KW-1185">Reference proteome</keyword>
<dbReference type="Gene3D" id="3.40.50.150">
    <property type="entry name" value="Vaccinia Virus protein VP39"/>
    <property type="match status" value="1"/>
</dbReference>
<dbReference type="AlphaFoldDB" id="A0A1H0Z0R7"/>